<sequence>MDQNLHIKKTFIEKEIIICESVMSSLRLSECDSELVPAHQVLSQLQHHQGQNVALVSQNFENVLEDFANKLEASVVSAYNGSPFLDSPATSSPDLSWIEQQEVLEDVTTWSQEPVKTTTEAFHEAGAFNLTSDIGGEVNSLNRKSPIAVAEDTSVPKSSLCNISSKPSTVCSYLSKRKLKAYQWPPQTDPAREAKRLRAIKAYKNRLLQEKNERAMNIELKILTRQVSDLEKEKANLLQRIEQLTN</sequence>
<organism evidence="2 3">
    <name type="scientific">Halocaridina rubra</name>
    <name type="common">Hawaiian red shrimp</name>
    <dbReference type="NCBI Taxonomy" id="373956"/>
    <lineage>
        <taxon>Eukaryota</taxon>
        <taxon>Metazoa</taxon>
        <taxon>Ecdysozoa</taxon>
        <taxon>Arthropoda</taxon>
        <taxon>Crustacea</taxon>
        <taxon>Multicrustacea</taxon>
        <taxon>Malacostraca</taxon>
        <taxon>Eumalacostraca</taxon>
        <taxon>Eucarida</taxon>
        <taxon>Decapoda</taxon>
        <taxon>Pleocyemata</taxon>
        <taxon>Caridea</taxon>
        <taxon>Atyoidea</taxon>
        <taxon>Atyidae</taxon>
        <taxon>Halocaridina</taxon>
    </lineage>
</organism>
<comment type="caution">
    <text evidence="2">The sequence shown here is derived from an EMBL/GenBank/DDBJ whole genome shotgun (WGS) entry which is preliminary data.</text>
</comment>
<accession>A0AAN8WGN7</accession>
<keyword evidence="1" id="KW-0175">Coiled coil</keyword>
<proteinExistence type="predicted"/>
<dbReference type="EMBL" id="JAXCGZ010019843">
    <property type="protein sequence ID" value="KAK7065802.1"/>
    <property type="molecule type" value="Genomic_DNA"/>
</dbReference>
<evidence type="ECO:0000313" key="3">
    <source>
        <dbReference type="Proteomes" id="UP001381693"/>
    </source>
</evidence>
<keyword evidence="3" id="KW-1185">Reference proteome</keyword>
<protein>
    <submittedName>
        <fullName evidence="2">Uncharacterized protein</fullName>
    </submittedName>
</protein>
<dbReference type="AlphaFoldDB" id="A0AAN8WGN7"/>
<reference evidence="2 3" key="1">
    <citation type="submission" date="2023-11" db="EMBL/GenBank/DDBJ databases">
        <title>Halocaridina rubra genome assembly.</title>
        <authorList>
            <person name="Smith C."/>
        </authorList>
    </citation>
    <scope>NUCLEOTIDE SEQUENCE [LARGE SCALE GENOMIC DNA]</scope>
    <source>
        <strain evidence="2">EP-1</strain>
        <tissue evidence="2">Whole</tissue>
    </source>
</reference>
<evidence type="ECO:0000313" key="2">
    <source>
        <dbReference type="EMBL" id="KAK7065802.1"/>
    </source>
</evidence>
<evidence type="ECO:0000256" key="1">
    <source>
        <dbReference type="SAM" id="Coils"/>
    </source>
</evidence>
<feature type="coiled-coil region" evidence="1">
    <location>
        <begin position="213"/>
        <end position="240"/>
    </location>
</feature>
<name>A0AAN8WGN7_HALRR</name>
<gene>
    <name evidence="2" type="ORF">SK128_019558</name>
</gene>
<dbReference type="Proteomes" id="UP001381693">
    <property type="component" value="Unassembled WGS sequence"/>
</dbReference>